<reference evidence="3" key="1">
    <citation type="submission" date="2022-10" db="EMBL/GenBank/DDBJ databases">
        <title>Complete genome sequence of Schlegelella aquatica LMG 23380.</title>
        <authorList>
            <person name="Musilova J."/>
            <person name="Kourilova X."/>
            <person name="Bezdicek M."/>
            <person name="Hermankova K."/>
            <person name="Obruca S."/>
            <person name="Sedlar K."/>
        </authorList>
    </citation>
    <scope>NUCLEOTIDE SEQUENCE</scope>
    <source>
        <strain evidence="3">LMG 23380</strain>
    </source>
</reference>
<dbReference type="InterPro" id="IPR001296">
    <property type="entry name" value="Glyco_trans_1"/>
</dbReference>
<dbReference type="Pfam" id="PF13477">
    <property type="entry name" value="Glyco_trans_4_2"/>
    <property type="match status" value="1"/>
</dbReference>
<sequence>MRTGRTAHLLFLADATSVHTQRWVGAMAARGWRCTVVSRLPHEVPGAEVIALGTGEGNAQWLAAAPRVRSLAHRLRPDVVHGHYITSYGFWAAACGVQPLVLTGWGSDILVSPRESRLVRLLTGWTLRRARLITADSRDMLTEIATYAPRARLEQVYWGADTDKFHPVAKAPWPFRIVSLRAWEPNYHIDVIVEAVALLRQAEPGAAIELHLLGGGSMEAPLRSLVRARGLEPFVHFHGKVDEDRMAALVNQASVSVSVPASDATSVSLLESMASGLPVVVSDLPANRQWVDAAGGFVVPAGQPAPLADALKALLREPRLAEQMGRRNRATVERQASRRSQMDRMDVLYRQVLGWTP</sequence>
<dbReference type="EC" id="2.4.-.-" evidence="3"/>
<keyword evidence="3" id="KW-0808">Transferase</keyword>
<gene>
    <name evidence="3" type="ORF">OMP39_03145</name>
</gene>
<dbReference type="InterPro" id="IPR028098">
    <property type="entry name" value="Glyco_trans_4-like_N"/>
</dbReference>
<dbReference type="InterPro" id="IPR050194">
    <property type="entry name" value="Glycosyltransferase_grp1"/>
</dbReference>
<keyword evidence="4" id="KW-1185">Reference proteome</keyword>
<feature type="domain" description="Glycosyltransferase subfamily 4-like N-terminal" evidence="2">
    <location>
        <begin position="8"/>
        <end position="137"/>
    </location>
</feature>
<proteinExistence type="predicted"/>
<name>A0ABY6MUA5_9BURK</name>
<dbReference type="PANTHER" id="PTHR45947:SF3">
    <property type="entry name" value="SULFOQUINOVOSYL TRANSFERASE SQD2"/>
    <property type="match status" value="1"/>
</dbReference>
<dbReference type="RefSeq" id="WP_264893354.1">
    <property type="nucleotide sequence ID" value="NZ_CP110257.1"/>
</dbReference>
<dbReference type="Gene3D" id="3.40.50.2000">
    <property type="entry name" value="Glycogen Phosphorylase B"/>
    <property type="match status" value="2"/>
</dbReference>
<accession>A0ABY6MUA5</accession>
<evidence type="ECO:0000313" key="4">
    <source>
        <dbReference type="Proteomes" id="UP001163266"/>
    </source>
</evidence>
<dbReference type="EMBL" id="CP110257">
    <property type="protein sequence ID" value="UZD55600.1"/>
    <property type="molecule type" value="Genomic_DNA"/>
</dbReference>
<feature type="domain" description="Glycosyl transferase family 1" evidence="1">
    <location>
        <begin position="174"/>
        <end position="329"/>
    </location>
</feature>
<dbReference type="Proteomes" id="UP001163266">
    <property type="component" value="Chromosome"/>
</dbReference>
<evidence type="ECO:0000259" key="2">
    <source>
        <dbReference type="Pfam" id="PF13477"/>
    </source>
</evidence>
<organism evidence="3 4">
    <name type="scientific">Caldimonas aquatica</name>
    <dbReference type="NCBI Taxonomy" id="376175"/>
    <lineage>
        <taxon>Bacteria</taxon>
        <taxon>Pseudomonadati</taxon>
        <taxon>Pseudomonadota</taxon>
        <taxon>Betaproteobacteria</taxon>
        <taxon>Burkholderiales</taxon>
        <taxon>Sphaerotilaceae</taxon>
        <taxon>Caldimonas</taxon>
    </lineage>
</organism>
<dbReference type="PANTHER" id="PTHR45947">
    <property type="entry name" value="SULFOQUINOVOSYL TRANSFERASE SQD2"/>
    <property type="match status" value="1"/>
</dbReference>
<protein>
    <submittedName>
        <fullName evidence="3">Glycosyltransferase</fullName>
        <ecNumber evidence="3">2.4.-.-</ecNumber>
    </submittedName>
</protein>
<dbReference type="Pfam" id="PF00534">
    <property type="entry name" value="Glycos_transf_1"/>
    <property type="match status" value="1"/>
</dbReference>
<evidence type="ECO:0000313" key="3">
    <source>
        <dbReference type="EMBL" id="UZD55600.1"/>
    </source>
</evidence>
<keyword evidence="3" id="KW-0328">Glycosyltransferase</keyword>
<evidence type="ECO:0000259" key="1">
    <source>
        <dbReference type="Pfam" id="PF00534"/>
    </source>
</evidence>
<dbReference type="GO" id="GO:0016757">
    <property type="term" value="F:glycosyltransferase activity"/>
    <property type="evidence" value="ECO:0007669"/>
    <property type="project" value="UniProtKB-KW"/>
</dbReference>
<dbReference type="SUPFAM" id="SSF53756">
    <property type="entry name" value="UDP-Glycosyltransferase/glycogen phosphorylase"/>
    <property type="match status" value="1"/>
</dbReference>